<dbReference type="EC" id="1.14.13.39" evidence="12"/>
<dbReference type="Gene3D" id="6.10.250.410">
    <property type="match status" value="1"/>
</dbReference>
<evidence type="ECO:0000313" key="17">
    <source>
        <dbReference type="Proteomes" id="UP001497497"/>
    </source>
</evidence>
<feature type="domain" description="Flavodoxin-like" evidence="14">
    <location>
        <begin position="464"/>
        <end position="647"/>
    </location>
</feature>
<dbReference type="Pfam" id="PF00258">
    <property type="entry name" value="Flavodoxin_1"/>
    <property type="match status" value="1"/>
</dbReference>
<dbReference type="Gene3D" id="3.90.340.10">
    <property type="entry name" value="Nitric Oxide Synthase, Chain A, domain 1"/>
    <property type="match status" value="1"/>
</dbReference>
<dbReference type="PROSITE" id="PS51384">
    <property type="entry name" value="FAD_FR"/>
    <property type="match status" value="1"/>
</dbReference>
<dbReference type="InterPro" id="IPR008254">
    <property type="entry name" value="Flavodoxin/NO_synth"/>
</dbReference>
<dbReference type="Gene3D" id="1.20.990.10">
    <property type="entry name" value="NADPH-cytochrome p450 Reductase, Chain A, domain 3"/>
    <property type="match status" value="1"/>
</dbReference>
<protein>
    <recommendedName>
        <fullName evidence="12">Nitric oxide synthase</fullName>
        <ecNumber evidence="12">1.14.13.39</ecNumber>
    </recommendedName>
</protein>
<organism evidence="16 17">
    <name type="scientific">Lymnaea stagnalis</name>
    <name type="common">Great pond snail</name>
    <name type="synonym">Helix stagnalis</name>
    <dbReference type="NCBI Taxonomy" id="6523"/>
    <lineage>
        <taxon>Eukaryota</taxon>
        <taxon>Metazoa</taxon>
        <taxon>Spiralia</taxon>
        <taxon>Lophotrochozoa</taxon>
        <taxon>Mollusca</taxon>
        <taxon>Gastropoda</taxon>
        <taxon>Heterobranchia</taxon>
        <taxon>Euthyneura</taxon>
        <taxon>Panpulmonata</taxon>
        <taxon>Hygrophila</taxon>
        <taxon>Lymnaeoidea</taxon>
        <taxon>Lymnaeidae</taxon>
        <taxon>Lymnaea</taxon>
    </lineage>
</organism>
<feature type="binding site" description="axial binding residue" evidence="13">
    <location>
        <position position="121"/>
    </location>
    <ligand>
        <name>heme b</name>
        <dbReference type="ChEBI" id="CHEBI:60344"/>
    </ligand>
    <ligandPart>
        <name>Fe</name>
        <dbReference type="ChEBI" id="CHEBI:18248"/>
    </ligandPart>
</feature>
<comment type="cofactor">
    <cofactor evidence="1 12">
        <name>heme b</name>
        <dbReference type="ChEBI" id="CHEBI:60344"/>
    </cofactor>
</comment>
<dbReference type="SUPFAM" id="SSF52218">
    <property type="entry name" value="Flavoproteins"/>
    <property type="match status" value="1"/>
</dbReference>
<evidence type="ECO:0000256" key="13">
    <source>
        <dbReference type="PIRSR" id="PIRSR000333-1"/>
    </source>
</evidence>
<dbReference type="PANTHER" id="PTHR43410">
    <property type="entry name" value="NITRIC OXIDE SYNTHASE OXYGENASE"/>
    <property type="match status" value="1"/>
</dbReference>
<gene>
    <name evidence="16" type="ORF">GSLYS_00011282001</name>
</gene>
<dbReference type="InterPro" id="IPR001094">
    <property type="entry name" value="Flavdoxin-like"/>
</dbReference>
<evidence type="ECO:0000256" key="8">
    <source>
        <dbReference type="ARBA" id="ARBA00022857"/>
    </source>
</evidence>
<evidence type="ECO:0000256" key="2">
    <source>
        <dbReference type="ARBA" id="ARBA00006267"/>
    </source>
</evidence>
<evidence type="ECO:0000256" key="12">
    <source>
        <dbReference type="PIRNR" id="PIRNR000333"/>
    </source>
</evidence>
<evidence type="ECO:0000259" key="15">
    <source>
        <dbReference type="PROSITE" id="PS51384"/>
    </source>
</evidence>
<evidence type="ECO:0000256" key="5">
    <source>
        <dbReference type="ARBA" id="ARBA00022643"/>
    </source>
</evidence>
<dbReference type="GO" id="GO:0046872">
    <property type="term" value="F:metal ion binding"/>
    <property type="evidence" value="ECO:0007669"/>
    <property type="project" value="UniProtKB-KW"/>
</dbReference>
<comment type="cofactor">
    <cofactor evidence="12">
        <name>FMN</name>
        <dbReference type="ChEBI" id="CHEBI:58210"/>
    </cofactor>
    <text evidence="12">Binds 1 FMN.</text>
</comment>
<dbReference type="InterPro" id="IPR044940">
    <property type="entry name" value="NOS_dom_2"/>
</dbReference>
<dbReference type="FunFam" id="1.20.990.10:FF:000002">
    <property type="entry name" value="Nitric oxide synthase"/>
    <property type="match status" value="1"/>
</dbReference>
<dbReference type="InterPro" id="IPR050607">
    <property type="entry name" value="NOS"/>
</dbReference>
<dbReference type="InterPro" id="IPR044944">
    <property type="entry name" value="NOS_dom_3"/>
</dbReference>
<dbReference type="InterPro" id="IPR017927">
    <property type="entry name" value="FAD-bd_FR_type"/>
</dbReference>
<evidence type="ECO:0000313" key="16">
    <source>
        <dbReference type="EMBL" id="CAL1537369.1"/>
    </source>
</evidence>
<comment type="similarity">
    <text evidence="2 12">Belongs to the NOS family.</text>
</comment>
<evidence type="ECO:0000259" key="14">
    <source>
        <dbReference type="PROSITE" id="PS50902"/>
    </source>
</evidence>
<dbReference type="PROSITE" id="PS50902">
    <property type="entry name" value="FLAVODOXIN_LIKE"/>
    <property type="match status" value="1"/>
</dbReference>
<evidence type="ECO:0000256" key="11">
    <source>
        <dbReference type="ARBA" id="ARBA00023004"/>
    </source>
</evidence>
<dbReference type="InterPro" id="IPR003097">
    <property type="entry name" value="CysJ-like_FAD-binding"/>
</dbReference>
<evidence type="ECO:0000256" key="6">
    <source>
        <dbReference type="ARBA" id="ARBA00022723"/>
    </source>
</evidence>
<keyword evidence="17" id="KW-1185">Reference proteome</keyword>
<dbReference type="GO" id="GO:0050661">
    <property type="term" value="F:NADP binding"/>
    <property type="evidence" value="ECO:0007669"/>
    <property type="project" value="InterPro"/>
</dbReference>
<evidence type="ECO:0000256" key="9">
    <source>
        <dbReference type="ARBA" id="ARBA00022860"/>
    </source>
</evidence>
<dbReference type="SUPFAM" id="SSF63380">
    <property type="entry name" value="Riboflavin synthase domain-like"/>
    <property type="match status" value="1"/>
</dbReference>
<dbReference type="Pfam" id="PF00175">
    <property type="entry name" value="NAD_binding_1"/>
    <property type="match status" value="1"/>
</dbReference>
<dbReference type="EMBL" id="CAXITT010000259">
    <property type="protein sequence ID" value="CAL1537369.1"/>
    <property type="molecule type" value="Genomic_DNA"/>
</dbReference>
<dbReference type="GO" id="GO:0020037">
    <property type="term" value="F:heme binding"/>
    <property type="evidence" value="ECO:0007669"/>
    <property type="project" value="InterPro"/>
</dbReference>
<name>A0AAV2HTR1_LYMST</name>
<evidence type="ECO:0000256" key="4">
    <source>
        <dbReference type="ARBA" id="ARBA00022630"/>
    </source>
</evidence>
<dbReference type="PRINTS" id="PR00371">
    <property type="entry name" value="FPNCR"/>
</dbReference>
<dbReference type="InterPro" id="IPR001709">
    <property type="entry name" value="Flavoprot_Pyr_Nucl_cyt_Rdtase"/>
</dbReference>
<sequence>MACPHRFDKVKNMLDDQTYVDTLHKKSSGQVPCNKKRCMGSFMSQQSQRALGTFRTMEELLSHAKDFIEQFYDSIDQKNTPAHFKRISEIQDQVEKSGSYDLTRAELTFGAKLAWRNAPRCIGRIQWSKLQVFDARKIETPRGMFEALCHHIKYGTNNGQIRSAITIFPQRKMGRSDFRVWNQQLIGYAGYQMDNSEVIGDPANVEFTDQCIKMGWKPKYGKFDLLPLVLSAAGFDPEWFDIPQELVLEISIKHPNYPWFSELGLKWYALPAVSGMVFDCGGLEFTACPFNGWYMSTEIGCRNFCDANRYNMLEPIALKMGLQRNAASLWKDKALLESNLAVLHSFEAASVTITNHHDASESFITHFENEQSLRGGCPGDWVWLVPPMSQSALKVFHQELLLYKLKPSFEYQDNKPWKTHLWKNYDKPKTLNRTKRKIGFSELARAVKFSASLMSKALANRIRCTILFASETGKSQLFAERLQETFKMTFDAKVFCMENYDVSFLEQESLVLVISSTWGNGEPPENGKSVANSLFDLKKKYDLMNGVTDTLSLATTIKMCTINDQTASLAAVNKQKNSLAMVTGPLCNLRFAVFGLGSTAYPNFAAFSKYIDKVLYDLGAERLLAITTGDELFGQEQSYRIWSDGVFRASCDVFCVGENINTNEATGSENDDHSWSNKVRIVPVQKCQEPDICEVLSKIHGKKILPCSLNARTQLQAQDSESQTILVQLNTHNASDLNYGPGDHVGIFPVNCPDFVEAILERLDATQGPSRDQVICTEVFTELGPNETWTKHEKLPICTLRMAFSYFLDITTPPSQKILQMFATQASCDTDKKRLELLAMDSVAYEKWRTNLSPNILQVLEQFSSLKVPPSLLLTQLPYMQQRYYSISSSPVMHIGELHATIAVVKFRTQEGAGPVHGVCSSWLNRCALGTVVPCFIKTAPNFHLPENPSLPVIMIGRGIGIAPFRSFWQERLQEIDLKTISSKTKHCFGQMILYFGCKTVKENFYGKELAEMKESGVLSNYHVAYSKEPDLPKCYVQDIILQNAASIYEMIDNGAHVYIAGDMSMAHIVTRTLEVALCEHGGMYSKAAADRVTELRDVNRFHEDIFGVKIRQSGEMNSKDQKNLN</sequence>
<dbReference type="Gene3D" id="2.40.30.10">
    <property type="entry name" value="Translation factors"/>
    <property type="match status" value="1"/>
</dbReference>
<dbReference type="GO" id="GO:0050660">
    <property type="term" value="F:flavin adenine dinucleotide binding"/>
    <property type="evidence" value="ECO:0007669"/>
    <property type="project" value="InterPro"/>
</dbReference>
<keyword evidence="9 12" id="KW-0112">Calmodulin-binding</keyword>
<keyword evidence="7 12" id="KW-0274">FAD</keyword>
<keyword evidence="8 12" id="KW-0521">NADP</keyword>
<evidence type="ECO:0000256" key="7">
    <source>
        <dbReference type="ARBA" id="ARBA00022827"/>
    </source>
</evidence>
<dbReference type="SUPFAM" id="SSF56512">
    <property type="entry name" value="Nitric oxide (NO) synthase oxygenase domain"/>
    <property type="match status" value="1"/>
</dbReference>
<dbReference type="GO" id="GO:0005516">
    <property type="term" value="F:calmodulin binding"/>
    <property type="evidence" value="ECO:0007669"/>
    <property type="project" value="UniProtKB-KW"/>
</dbReference>
<dbReference type="InterPro" id="IPR004030">
    <property type="entry name" value="NOS_N"/>
</dbReference>
<dbReference type="PIRSF" id="PIRSF000333">
    <property type="entry name" value="NOS"/>
    <property type="match status" value="1"/>
</dbReference>
<dbReference type="GO" id="GO:0004517">
    <property type="term" value="F:nitric-oxide synthase activity"/>
    <property type="evidence" value="ECO:0007669"/>
    <property type="project" value="UniProtKB-EC"/>
</dbReference>
<keyword evidence="4" id="KW-0285">Flavoprotein</keyword>
<dbReference type="CDD" id="cd00795">
    <property type="entry name" value="NOS_oxygenase_euk"/>
    <property type="match status" value="1"/>
</dbReference>
<dbReference type="AlphaFoldDB" id="A0AAV2HTR1"/>
<comment type="caution">
    <text evidence="16">The sequence shown here is derived from an EMBL/GenBank/DDBJ whole genome shotgun (WGS) entry which is preliminary data.</text>
</comment>
<dbReference type="InterPro" id="IPR029039">
    <property type="entry name" value="Flavoprotein-like_sf"/>
</dbReference>
<keyword evidence="10 12" id="KW-0560">Oxidoreductase</keyword>
<keyword evidence="3 12" id="KW-0349">Heme</keyword>
<dbReference type="InterPro" id="IPR001433">
    <property type="entry name" value="OxRdtase_FAD/NAD-bd"/>
</dbReference>
<dbReference type="PANTHER" id="PTHR43410:SF1">
    <property type="entry name" value="NITRIC OXIDE SYNTHASE"/>
    <property type="match status" value="1"/>
</dbReference>
<dbReference type="Pfam" id="PF00667">
    <property type="entry name" value="FAD_binding_1"/>
    <property type="match status" value="1"/>
</dbReference>
<dbReference type="PROSITE" id="PS60001">
    <property type="entry name" value="NOS"/>
    <property type="match status" value="1"/>
</dbReference>
<dbReference type="InterPro" id="IPR023173">
    <property type="entry name" value="NADPH_Cyt_P450_Rdtase_alpha"/>
</dbReference>
<accession>A0AAV2HTR1</accession>
<dbReference type="Gene3D" id="3.40.50.80">
    <property type="entry name" value="Nucleotide-binding domain of ferredoxin-NADP reductase (FNR) module"/>
    <property type="match status" value="1"/>
</dbReference>
<proteinExistence type="inferred from homology"/>
<keyword evidence="5 12" id="KW-0288">FMN</keyword>
<comment type="cofactor">
    <cofactor evidence="12">
        <name>FAD</name>
        <dbReference type="ChEBI" id="CHEBI:57692"/>
    </cofactor>
    <text evidence="12">Binds 1 FAD.</text>
</comment>
<keyword evidence="11 12" id="KW-0408">Iron</keyword>
<dbReference type="PRINTS" id="PR00369">
    <property type="entry name" value="FLAVODOXIN"/>
</dbReference>
<evidence type="ECO:0000256" key="1">
    <source>
        <dbReference type="ARBA" id="ARBA00001970"/>
    </source>
</evidence>
<dbReference type="Gene3D" id="3.90.440.10">
    <property type="entry name" value="Nitric Oxide Synthase,Heme Domain,Chain A domain 2"/>
    <property type="match status" value="1"/>
</dbReference>
<dbReference type="FunFam" id="3.90.440.10:FF:000001">
    <property type="entry name" value="Endothelial nitric oxide synthase"/>
    <property type="match status" value="1"/>
</dbReference>
<comment type="catalytic activity">
    <reaction evidence="12">
        <text>2 L-arginine + 3 NADPH + 4 O2 + H(+) = 2 L-citrulline + 2 nitric oxide + 3 NADP(+) + 4 H2O</text>
        <dbReference type="Rhea" id="RHEA:19897"/>
        <dbReference type="ChEBI" id="CHEBI:15377"/>
        <dbReference type="ChEBI" id="CHEBI:15378"/>
        <dbReference type="ChEBI" id="CHEBI:15379"/>
        <dbReference type="ChEBI" id="CHEBI:16480"/>
        <dbReference type="ChEBI" id="CHEBI:32682"/>
        <dbReference type="ChEBI" id="CHEBI:57743"/>
        <dbReference type="ChEBI" id="CHEBI:57783"/>
        <dbReference type="ChEBI" id="CHEBI:58349"/>
        <dbReference type="EC" id="1.14.13.39"/>
    </reaction>
</comment>
<dbReference type="InterPro" id="IPR039261">
    <property type="entry name" value="FNR_nucleotide-bd"/>
</dbReference>
<comment type="function">
    <text evidence="12">Produces nitric oxide (NO) which is a messenger molecule with diverse functions.</text>
</comment>
<dbReference type="Pfam" id="PF02898">
    <property type="entry name" value="NO_synthase"/>
    <property type="match status" value="1"/>
</dbReference>
<reference evidence="16 17" key="1">
    <citation type="submission" date="2024-04" db="EMBL/GenBank/DDBJ databases">
        <authorList>
            <consortium name="Genoscope - CEA"/>
            <person name="William W."/>
        </authorList>
    </citation>
    <scope>NUCLEOTIDE SEQUENCE [LARGE SCALE GENOMIC DNA]</scope>
</reference>
<dbReference type="InterPro" id="IPR044943">
    <property type="entry name" value="NOS_dom_1"/>
</dbReference>
<dbReference type="InterPro" id="IPR012144">
    <property type="entry name" value="NOS_euk"/>
</dbReference>
<evidence type="ECO:0000256" key="10">
    <source>
        <dbReference type="ARBA" id="ARBA00023002"/>
    </source>
</evidence>
<dbReference type="Proteomes" id="UP001497497">
    <property type="component" value="Unassembled WGS sequence"/>
</dbReference>
<dbReference type="InterPro" id="IPR017938">
    <property type="entry name" value="Riboflavin_synthase-like_b-brl"/>
</dbReference>
<dbReference type="GO" id="GO:0010181">
    <property type="term" value="F:FMN binding"/>
    <property type="evidence" value="ECO:0007669"/>
    <property type="project" value="InterPro"/>
</dbReference>
<evidence type="ECO:0000256" key="3">
    <source>
        <dbReference type="ARBA" id="ARBA00022617"/>
    </source>
</evidence>
<feature type="domain" description="FAD-binding FR-type" evidence="15">
    <location>
        <begin position="702"/>
        <end position="946"/>
    </location>
</feature>
<dbReference type="Gene3D" id="3.90.1230.10">
    <property type="entry name" value="Nitric Oxide Synthase, Chain A, domain 3"/>
    <property type="match status" value="1"/>
</dbReference>
<dbReference type="Gene3D" id="3.40.50.360">
    <property type="match status" value="1"/>
</dbReference>
<dbReference type="GO" id="GO:0006809">
    <property type="term" value="P:nitric oxide biosynthetic process"/>
    <property type="evidence" value="ECO:0007669"/>
    <property type="project" value="InterPro"/>
</dbReference>
<keyword evidence="6 12" id="KW-0479">Metal-binding</keyword>
<dbReference type="SUPFAM" id="SSF52343">
    <property type="entry name" value="Ferredoxin reductase-like, C-terminal NADP-linked domain"/>
    <property type="match status" value="1"/>
</dbReference>
<dbReference type="InterPro" id="IPR036119">
    <property type="entry name" value="NOS_N_sf"/>
</dbReference>